<feature type="region of interest" description="Disordered" evidence="9">
    <location>
        <begin position="515"/>
        <end position="585"/>
    </location>
</feature>
<evidence type="ECO:0000313" key="11">
    <source>
        <dbReference type="EMBL" id="CZT10990.1"/>
    </source>
</evidence>
<dbReference type="InterPro" id="IPR002867">
    <property type="entry name" value="IBR_dom"/>
</dbReference>
<proteinExistence type="predicted"/>
<evidence type="ECO:0000256" key="7">
    <source>
        <dbReference type="ARBA" id="ARBA00022786"/>
    </source>
</evidence>
<evidence type="ECO:0000256" key="4">
    <source>
        <dbReference type="ARBA" id="ARBA00022723"/>
    </source>
</evidence>
<dbReference type="Pfam" id="PF01485">
    <property type="entry name" value="IBR"/>
    <property type="match status" value="2"/>
</dbReference>
<dbReference type="PROSITE" id="PS00518">
    <property type="entry name" value="ZF_RING_1"/>
    <property type="match status" value="1"/>
</dbReference>
<name>A0A1E1LKH0_9HELO</name>
<dbReference type="EMBL" id="FJUW01000060">
    <property type="protein sequence ID" value="CZT10990.1"/>
    <property type="molecule type" value="Genomic_DNA"/>
</dbReference>
<dbReference type="PANTHER" id="PTHR11685">
    <property type="entry name" value="RBR FAMILY RING FINGER AND IBR DOMAIN-CONTAINING"/>
    <property type="match status" value="1"/>
</dbReference>
<keyword evidence="4" id="KW-0479">Metal-binding</keyword>
<keyword evidence="3" id="KW-0808">Transferase</keyword>
<feature type="compositionally biased region" description="Basic and acidic residues" evidence="9">
    <location>
        <begin position="532"/>
        <end position="545"/>
    </location>
</feature>
<dbReference type="GO" id="GO:0016567">
    <property type="term" value="P:protein ubiquitination"/>
    <property type="evidence" value="ECO:0007669"/>
    <property type="project" value="InterPro"/>
</dbReference>
<keyword evidence="5" id="KW-0677">Repeat</keyword>
<evidence type="ECO:0000256" key="8">
    <source>
        <dbReference type="ARBA" id="ARBA00022833"/>
    </source>
</evidence>
<accession>A0A1E1LKH0</accession>
<evidence type="ECO:0000256" key="1">
    <source>
        <dbReference type="ARBA" id="ARBA00001798"/>
    </source>
</evidence>
<feature type="compositionally biased region" description="Basic and acidic residues" evidence="9">
    <location>
        <begin position="105"/>
        <end position="143"/>
    </location>
</feature>
<dbReference type="GO" id="GO:0061630">
    <property type="term" value="F:ubiquitin protein ligase activity"/>
    <property type="evidence" value="ECO:0007669"/>
    <property type="project" value="UniProtKB-EC"/>
</dbReference>
<evidence type="ECO:0000256" key="2">
    <source>
        <dbReference type="ARBA" id="ARBA00012251"/>
    </source>
</evidence>
<comment type="caution">
    <text evidence="11">The sequence shown here is derived from an EMBL/GenBank/DDBJ whole genome shotgun (WGS) entry which is preliminary data.</text>
</comment>
<dbReference type="CDD" id="cd20335">
    <property type="entry name" value="BRcat_RBR"/>
    <property type="match status" value="1"/>
</dbReference>
<feature type="compositionally biased region" description="Pro residues" evidence="9">
    <location>
        <begin position="521"/>
        <end position="531"/>
    </location>
</feature>
<feature type="compositionally biased region" description="Basic and acidic residues" evidence="9">
    <location>
        <begin position="555"/>
        <end position="575"/>
    </location>
</feature>
<evidence type="ECO:0000256" key="3">
    <source>
        <dbReference type="ARBA" id="ARBA00022679"/>
    </source>
</evidence>
<dbReference type="AlphaFoldDB" id="A0A1E1LKH0"/>
<gene>
    <name evidence="11" type="ORF">RCO7_11009</name>
</gene>
<feature type="domain" description="RING-type" evidence="10">
    <location>
        <begin position="272"/>
        <end position="473"/>
    </location>
</feature>
<dbReference type="Gene3D" id="3.30.40.10">
    <property type="entry name" value="Zinc/RING finger domain, C3HC4 (zinc finger)"/>
    <property type="match status" value="1"/>
</dbReference>
<dbReference type="PROSITE" id="PS51873">
    <property type="entry name" value="TRIAD"/>
    <property type="match status" value="1"/>
</dbReference>
<protein>
    <recommendedName>
        <fullName evidence="2">RBR-type E3 ubiquitin transferase</fullName>
        <ecNumber evidence="2">2.3.2.31</ecNumber>
    </recommendedName>
</protein>
<feature type="compositionally biased region" description="Polar residues" evidence="9">
    <location>
        <begin position="223"/>
        <end position="250"/>
    </location>
</feature>
<evidence type="ECO:0000256" key="6">
    <source>
        <dbReference type="ARBA" id="ARBA00022771"/>
    </source>
</evidence>
<dbReference type="EC" id="2.3.2.31" evidence="2"/>
<feature type="region of interest" description="Disordered" evidence="9">
    <location>
        <begin position="17"/>
        <end position="145"/>
    </location>
</feature>
<feature type="compositionally biased region" description="Basic and acidic residues" evidence="9">
    <location>
        <begin position="58"/>
        <end position="96"/>
    </location>
</feature>
<dbReference type="InParanoid" id="A0A1E1LKH0"/>
<dbReference type="InterPro" id="IPR017907">
    <property type="entry name" value="Znf_RING_CS"/>
</dbReference>
<evidence type="ECO:0000256" key="9">
    <source>
        <dbReference type="SAM" id="MobiDB-lite"/>
    </source>
</evidence>
<reference evidence="12" key="1">
    <citation type="submission" date="2016-03" db="EMBL/GenBank/DDBJ databases">
        <authorList>
            <person name="Ploux O."/>
        </authorList>
    </citation>
    <scope>NUCLEOTIDE SEQUENCE [LARGE SCALE GENOMIC DNA]</scope>
    <source>
        <strain evidence="12">UK7</strain>
    </source>
</reference>
<dbReference type="InterPro" id="IPR031127">
    <property type="entry name" value="E3_UB_ligase_RBR"/>
</dbReference>
<dbReference type="InterPro" id="IPR044066">
    <property type="entry name" value="TRIAD_supradom"/>
</dbReference>
<comment type="catalytic activity">
    <reaction evidence="1">
        <text>[E2 ubiquitin-conjugating enzyme]-S-ubiquitinyl-L-cysteine + [acceptor protein]-L-lysine = [E2 ubiquitin-conjugating enzyme]-L-cysteine + [acceptor protein]-N(6)-ubiquitinyl-L-lysine.</text>
        <dbReference type="EC" id="2.3.2.31"/>
    </reaction>
</comment>
<dbReference type="Proteomes" id="UP000178129">
    <property type="component" value="Unassembled WGS sequence"/>
</dbReference>
<dbReference type="Gene3D" id="1.20.120.1750">
    <property type="match status" value="1"/>
</dbReference>
<feature type="compositionally biased region" description="Basic and acidic residues" evidence="9">
    <location>
        <begin position="661"/>
        <end position="730"/>
    </location>
</feature>
<keyword evidence="6" id="KW-0863">Zinc-finger</keyword>
<keyword evidence="12" id="KW-1185">Reference proteome</keyword>
<evidence type="ECO:0000259" key="10">
    <source>
        <dbReference type="PROSITE" id="PS51873"/>
    </source>
</evidence>
<dbReference type="InterPro" id="IPR013083">
    <property type="entry name" value="Znf_RING/FYVE/PHD"/>
</dbReference>
<dbReference type="GO" id="GO:0008270">
    <property type="term" value="F:zinc ion binding"/>
    <property type="evidence" value="ECO:0007669"/>
    <property type="project" value="UniProtKB-KW"/>
</dbReference>
<feature type="compositionally biased region" description="Polar residues" evidence="9">
    <location>
        <begin position="40"/>
        <end position="56"/>
    </location>
</feature>
<organism evidence="11 12">
    <name type="scientific">Rhynchosporium graminicola</name>
    <dbReference type="NCBI Taxonomy" id="2792576"/>
    <lineage>
        <taxon>Eukaryota</taxon>
        <taxon>Fungi</taxon>
        <taxon>Dikarya</taxon>
        <taxon>Ascomycota</taxon>
        <taxon>Pezizomycotina</taxon>
        <taxon>Leotiomycetes</taxon>
        <taxon>Helotiales</taxon>
        <taxon>Ploettnerulaceae</taxon>
        <taxon>Rhynchosporium</taxon>
    </lineage>
</organism>
<dbReference type="SUPFAM" id="SSF57850">
    <property type="entry name" value="RING/U-box"/>
    <property type="match status" value="2"/>
</dbReference>
<dbReference type="CDD" id="cd22584">
    <property type="entry name" value="Rcat_RBR_unk"/>
    <property type="match status" value="1"/>
</dbReference>
<keyword evidence="8" id="KW-0862">Zinc</keyword>
<evidence type="ECO:0000313" key="12">
    <source>
        <dbReference type="Proteomes" id="UP000178129"/>
    </source>
</evidence>
<feature type="compositionally biased region" description="Basic and acidic residues" evidence="9">
    <location>
        <begin position="158"/>
        <end position="184"/>
    </location>
</feature>
<sequence length="766" mass="87754">MAREVDTDTLRRIRIERLDGRHLSQTQPVGRDRERASISDLDNTGNMAMESHTTLRGSRREREKEGVSEGHRRRHRDEEKRPRRSKRDGERERDGEEAQFVYGAPEKKEPIVRVSETRRLGRDGDSSEEETFTRSKTVREKPREKKVKVVYVTKEELKAEKQRPPKVKTVRDDKLRGDEDSVRRSREHHSRRTSVVEAPLPPSPPRRHTSTRILHSEARPSLKRSNTTTSHVPSTKLNMPSAAPTSPTAKRSSFIGSFFGPVLQQQHHEPEKLVECLTCLSDDIPRSKSAKLKCGHRMCHSCLKRIFRLSVNDPAHMPPKCCTADHIPLEHVDKLFNIDFKKNWNRKFQEFSTKNRIYCPARRCGEWIKPGNMHKDSNGRKYGKCGRCKTKVCCLCNGKWHSGKDCPKDEETNRLLAQAKQAGWQRCYNCRTMVELKEGCNHMTCRCNAEFCMICGLKWKSCNCPWFNYEAVEEDRLAHMRIPGDRPNYNPMQLPQQPPHMVRIHRGLHVNADFMAMPNEPLDPPIRPPPGLERERQHRRDEAIARRLQRSTLNPDRHGRRDNENRRRGHDRGGGGDDGEGYEDYQGGIGDIHGVGNNAAHYMNQDYVRAAQNILTGTFDQANVAANYVLGVANARGSGRNRDTGPPPPPAPTLLRRHTMRERDYNDTLPRERAAERVVPRRSRVDYVAEAAVHDPLGREPPPESREERVGEREGRDRQSRGERAERGQRDSVLAGLGGRGNRVSAWRSFVRPGVEPEEGVISVVS</sequence>
<feature type="region of interest" description="Disordered" evidence="9">
    <location>
        <begin position="636"/>
        <end position="740"/>
    </location>
</feature>
<evidence type="ECO:0000256" key="5">
    <source>
        <dbReference type="ARBA" id="ARBA00022737"/>
    </source>
</evidence>
<dbReference type="STRING" id="914237.A0A1E1LKH0"/>
<feature type="region of interest" description="Disordered" evidence="9">
    <location>
        <begin position="158"/>
        <end position="250"/>
    </location>
</feature>
<keyword evidence="7" id="KW-0833">Ubl conjugation pathway</keyword>